<dbReference type="EMBL" id="FOGF01000006">
    <property type="protein sequence ID" value="SEQ75059.1"/>
    <property type="molecule type" value="Genomic_DNA"/>
</dbReference>
<protein>
    <recommendedName>
        <fullName evidence="3">DUF2577 domain-containing protein</fullName>
    </recommendedName>
</protein>
<dbReference type="STRING" id="137733.SAMN05421767_10614"/>
<dbReference type="AlphaFoldDB" id="A0A1H9IKK7"/>
<dbReference type="OrthoDB" id="95576at2"/>
<organism evidence="1 2">
    <name type="scientific">Granulicatella balaenopterae</name>
    <dbReference type="NCBI Taxonomy" id="137733"/>
    <lineage>
        <taxon>Bacteria</taxon>
        <taxon>Bacillati</taxon>
        <taxon>Bacillota</taxon>
        <taxon>Bacilli</taxon>
        <taxon>Lactobacillales</taxon>
        <taxon>Carnobacteriaceae</taxon>
        <taxon>Granulicatella</taxon>
    </lineage>
</organism>
<evidence type="ECO:0000313" key="2">
    <source>
        <dbReference type="Proteomes" id="UP000198556"/>
    </source>
</evidence>
<dbReference type="RefSeq" id="WP_089746069.1">
    <property type="nucleotide sequence ID" value="NZ_FOGF01000006.1"/>
</dbReference>
<keyword evidence="2" id="KW-1185">Reference proteome</keyword>
<dbReference type="Proteomes" id="UP000198556">
    <property type="component" value="Unassembled WGS sequence"/>
</dbReference>
<evidence type="ECO:0000313" key="1">
    <source>
        <dbReference type="EMBL" id="SEQ75059.1"/>
    </source>
</evidence>
<sequence length="98" mass="11352">MTDIIPNLKKFISNFIENRQFAKMTTGVIESVDPLKIKLENDITLDSDMCALTWTDKLTNDYKGLTVHLVRQDGGGFYYVLYKKAVLYKREDERGDQL</sequence>
<gene>
    <name evidence="1" type="ORF">SAMN05421767_10614</name>
</gene>
<accession>A0A1H9IKK7</accession>
<reference evidence="1 2" key="1">
    <citation type="submission" date="2016-10" db="EMBL/GenBank/DDBJ databases">
        <authorList>
            <person name="de Groot N.N."/>
        </authorList>
    </citation>
    <scope>NUCLEOTIDE SEQUENCE [LARGE SCALE GENOMIC DNA]</scope>
    <source>
        <strain evidence="1 2">DSM 15827</strain>
    </source>
</reference>
<evidence type="ECO:0008006" key="3">
    <source>
        <dbReference type="Google" id="ProtNLM"/>
    </source>
</evidence>
<name>A0A1H9IKK7_9LACT</name>
<proteinExistence type="predicted"/>